<proteinExistence type="predicted"/>
<dbReference type="AlphaFoldDB" id="A0A2S5B7L5"/>
<dbReference type="EMBL" id="PJQD01000047">
    <property type="protein sequence ID" value="POY72757.1"/>
    <property type="molecule type" value="Genomic_DNA"/>
</dbReference>
<comment type="caution">
    <text evidence="6">The sequence shown here is derived from an EMBL/GenBank/DDBJ whole genome shotgun (WGS) entry which is preliminary data.</text>
</comment>
<feature type="domain" description="Formyl transferase N-terminal" evidence="5">
    <location>
        <begin position="11"/>
        <end position="121"/>
    </location>
</feature>
<evidence type="ECO:0000256" key="3">
    <source>
        <dbReference type="ARBA" id="ARBA00022679"/>
    </source>
</evidence>
<sequence length="293" mass="32299">MTTTRETRPWRITVLISGSGSNLQAILDATASTSTLADCTVTAVLSSRSDAYGLTRARSTQPTPTPAEAFPLLRWKKLAGNELKQRRDWERLLAEKIRNTKPDIVVLAGWMLILGPEFLRDLTRDWDEHDDAQTNAVPAVDSTPCCDPANHRVGAGLATPGASPYTLPAHELRGRPIPIINLHPALPGQFPGAHAIQDAYAAFNDGKIAHTGLMIHRVIPELDAGEPVVVRNVEIKRGEPIEDLETRIHQVEHDAIVEAVRRVVDLAKDGTWWQETEKHAQEELEGEQRPALS</sequence>
<dbReference type="PANTHER" id="PTHR43369:SF2">
    <property type="entry name" value="PHOSPHORIBOSYLGLYCINAMIDE FORMYLTRANSFERASE"/>
    <property type="match status" value="1"/>
</dbReference>
<feature type="domain" description="Formyl transferase N-terminal" evidence="5">
    <location>
        <begin position="170"/>
        <end position="260"/>
    </location>
</feature>
<dbReference type="GO" id="GO:0005737">
    <property type="term" value="C:cytoplasm"/>
    <property type="evidence" value="ECO:0007669"/>
    <property type="project" value="TreeGrafter"/>
</dbReference>
<dbReference type="InterPro" id="IPR036477">
    <property type="entry name" value="Formyl_transf_N_sf"/>
</dbReference>
<keyword evidence="4" id="KW-0658">Purine biosynthesis</keyword>
<dbReference type="Gene3D" id="3.40.50.170">
    <property type="entry name" value="Formyl transferase, N-terminal domain"/>
    <property type="match status" value="1"/>
</dbReference>
<dbReference type="PANTHER" id="PTHR43369">
    <property type="entry name" value="PHOSPHORIBOSYLGLYCINAMIDE FORMYLTRANSFERASE"/>
    <property type="match status" value="1"/>
</dbReference>
<dbReference type="GO" id="GO:0006189">
    <property type="term" value="P:'de novo' IMP biosynthetic process"/>
    <property type="evidence" value="ECO:0007669"/>
    <property type="project" value="TreeGrafter"/>
</dbReference>
<dbReference type="GO" id="GO:0004644">
    <property type="term" value="F:phosphoribosylglycinamide formyltransferase activity"/>
    <property type="evidence" value="ECO:0007669"/>
    <property type="project" value="UniProtKB-EC"/>
</dbReference>
<keyword evidence="7" id="KW-1185">Reference proteome</keyword>
<evidence type="ECO:0000256" key="2">
    <source>
        <dbReference type="ARBA" id="ARBA00012254"/>
    </source>
</evidence>
<dbReference type="SUPFAM" id="SSF53328">
    <property type="entry name" value="Formyltransferase"/>
    <property type="match status" value="2"/>
</dbReference>
<dbReference type="InterPro" id="IPR002376">
    <property type="entry name" value="Formyl_transf_N"/>
</dbReference>
<name>A0A2S5B7L5_9BASI</name>
<keyword evidence="3" id="KW-0808">Transferase</keyword>
<reference evidence="6 7" key="1">
    <citation type="journal article" date="2018" name="Front. Microbiol.">
        <title>Prospects for Fungal Bioremediation of Acidic Radioactive Waste Sites: Characterization and Genome Sequence of Rhodotorula taiwanensis MD1149.</title>
        <authorList>
            <person name="Tkavc R."/>
            <person name="Matrosova V.Y."/>
            <person name="Grichenko O.E."/>
            <person name="Gostincar C."/>
            <person name="Volpe R.P."/>
            <person name="Klimenkova P."/>
            <person name="Gaidamakova E.K."/>
            <person name="Zhou C.E."/>
            <person name="Stewart B.J."/>
            <person name="Lyman M.G."/>
            <person name="Malfatti S.A."/>
            <person name="Rubinfeld B."/>
            <person name="Courtot M."/>
            <person name="Singh J."/>
            <person name="Dalgard C.L."/>
            <person name="Hamilton T."/>
            <person name="Frey K.G."/>
            <person name="Gunde-Cimerman N."/>
            <person name="Dugan L."/>
            <person name="Daly M.J."/>
        </authorList>
    </citation>
    <scope>NUCLEOTIDE SEQUENCE [LARGE SCALE GENOMIC DNA]</scope>
    <source>
        <strain evidence="6 7">MD1149</strain>
    </source>
</reference>
<evidence type="ECO:0000256" key="1">
    <source>
        <dbReference type="ARBA" id="ARBA00005054"/>
    </source>
</evidence>
<protein>
    <recommendedName>
        <fullName evidence="2">phosphoribosylglycinamide formyltransferase 1</fullName>
        <ecNumber evidence="2">2.1.2.2</ecNumber>
    </recommendedName>
</protein>
<gene>
    <name evidence="6" type="ORF">BMF94_4164</name>
</gene>
<dbReference type="STRING" id="741276.A0A2S5B7L5"/>
<comment type="pathway">
    <text evidence="1">Purine metabolism; IMP biosynthesis via de novo pathway; N(2)-formyl-N(1)-(5-phospho-D-ribosyl)glycinamide from N(1)-(5-phospho-D-ribosyl)glycinamide (10-formyl THF route): step 1/1.</text>
</comment>
<evidence type="ECO:0000259" key="5">
    <source>
        <dbReference type="Pfam" id="PF00551"/>
    </source>
</evidence>
<accession>A0A2S5B7L5</accession>
<evidence type="ECO:0000313" key="7">
    <source>
        <dbReference type="Proteomes" id="UP000237144"/>
    </source>
</evidence>
<evidence type="ECO:0000256" key="4">
    <source>
        <dbReference type="ARBA" id="ARBA00022755"/>
    </source>
</evidence>
<organism evidence="6 7">
    <name type="scientific">Rhodotorula taiwanensis</name>
    <dbReference type="NCBI Taxonomy" id="741276"/>
    <lineage>
        <taxon>Eukaryota</taxon>
        <taxon>Fungi</taxon>
        <taxon>Dikarya</taxon>
        <taxon>Basidiomycota</taxon>
        <taxon>Pucciniomycotina</taxon>
        <taxon>Microbotryomycetes</taxon>
        <taxon>Sporidiobolales</taxon>
        <taxon>Sporidiobolaceae</taxon>
        <taxon>Rhodotorula</taxon>
    </lineage>
</organism>
<dbReference type="OrthoDB" id="5575075at2759"/>
<dbReference type="Proteomes" id="UP000237144">
    <property type="component" value="Unassembled WGS sequence"/>
</dbReference>
<evidence type="ECO:0000313" key="6">
    <source>
        <dbReference type="EMBL" id="POY72757.1"/>
    </source>
</evidence>
<dbReference type="Pfam" id="PF00551">
    <property type="entry name" value="Formyl_trans_N"/>
    <property type="match status" value="2"/>
</dbReference>
<dbReference type="EC" id="2.1.2.2" evidence="2"/>